<dbReference type="Pfam" id="PF02687">
    <property type="entry name" value="FtsX"/>
    <property type="match status" value="1"/>
</dbReference>
<keyword evidence="5 7" id="KW-0472">Membrane</keyword>
<feature type="transmembrane region" description="Helical" evidence="7">
    <location>
        <begin position="376"/>
        <end position="397"/>
    </location>
</feature>
<proteinExistence type="inferred from homology"/>
<comment type="similarity">
    <text evidence="6">Belongs to the ABC-4 integral membrane protein family.</text>
</comment>
<dbReference type="PANTHER" id="PTHR30572:SF4">
    <property type="entry name" value="ABC TRANSPORTER PERMEASE YTRF"/>
    <property type="match status" value="1"/>
</dbReference>
<keyword evidence="11" id="KW-1185">Reference proteome</keyword>
<dbReference type="InterPro" id="IPR050250">
    <property type="entry name" value="Macrolide_Exporter_MacB"/>
</dbReference>
<sequence length="411" mass="42318">MRTKPGRQGGEPAGGTPLSRLRAADLLPVGTLGLRARRTRAVLSALGIAIGIAAIVAVLGVTRSSQAALLQQIDLLGTNLLTVANGRDLGGAEATLPADATRMIRRVEGVMSVAPTTQLVARNVYRTDRVPVGQTGGLAVRACDASLPASLDGKVRQGRFLDAATAAYPVVVLGYQAAQTLGITRIDAQTRLWIGDHWFTVSGILDPLPLAPEIDRSALVGFPVAAELLGYDGHPSRLYVRARQDRVEAVSGVLGPTTNPARPETVDVVRPSDALTARVAVAESSATLFLGLGAVALLVGGIGIGNIMVISVLERRGEIGLRRALGAARAHVAGQFLTESLVLAAFGGGGGVGIGCAVTLALARARGWTVLIPVEALWGGFAVALLVGGLAGLYPALRAARLPPTDALRTV</sequence>
<feature type="transmembrane region" description="Helical" evidence="7">
    <location>
        <begin position="41"/>
        <end position="61"/>
    </location>
</feature>
<feature type="domain" description="MacB-like periplasmic core" evidence="9">
    <location>
        <begin position="42"/>
        <end position="250"/>
    </location>
</feature>
<dbReference type="InterPro" id="IPR025857">
    <property type="entry name" value="MacB_PCD"/>
</dbReference>
<dbReference type="Proteomes" id="UP000253094">
    <property type="component" value="Unassembled WGS sequence"/>
</dbReference>
<evidence type="ECO:0000256" key="7">
    <source>
        <dbReference type="SAM" id="Phobius"/>
    </source>
</evidence>
<dbReference type="RefSeq" id="WP_114032567.1">
    <property type="nucleotide sequence ID" value="NZ_QOIL01000022.1"/>
</dbReference>
<name>A0A367F7A9_9ACTN</name>
<dbReference type="EMBL" id="QOIL01000022">
    <property type="protein sequence ID" value="RCG25440.1"/>
    <property type="molecule type" value="Genomic_DNA"/>
</dbReference>
<evidence type="ECO:0000256" key="6">
    <source>
        <dbReference type="ARBA" id="ARBA00038076"/>
    </source>
</evidence>
<evidence type="ECO:0000259" key="9">
    <source>
        <dbReference type="Pfam" id="PF12704"/>
    </source>
</evidence>
<evidence type="ECO:0000256" key="5">
    <source>
        <dbReference type="ARBA" id="ARBA00023136"/>
    </source>
</evidence>
<comment type="caution">
    <text evidence="10">The sequence shown here is derived from an EMBL/GenBank/DDBJ whole genome shotgun (WGS) entry which is preliminary data.</text>
</comment>
<evidence type="ECO:0000256" key="4">
    <source>
        <dbReference type="ARBA" id="ARBA00022989"/>
    </source>
</evidence>
<evidence type="ECO:0000259" key="8">
    <source>
        <dbReference type="Pfam" id="PF02687"/>
    </source>
</evidence>
<evidence type="ECO:0000313" key="11">
    <source>
        <dbReference type="Proteomes" id="UP000253094"/>
    </source>
</evidence>
<comment type="subcellular location">
    <subcellularLocation>
        <location evidence="1">Cell membrane</location>
        <topology evidence="1">Multi-pass membrane protein</topology>
    </subcellularLocation>
</comment>
<evidence type="ECO:0000256" key="2">
    <source>
        <dbReference type="ARBA" id="ARBA00022475"/>
    </source>
</evidence>
<dbReference type="GO" id="GO:0022857">
    <property type="term" value="F:transmembrane transporter activity"/>
    <property type="evidence" value="ECO:0007669"/>
    <property type="project" value="TreeGrafter"/>
</dbReference>
<evidence type="ECO:0000313" key="10">
    <source>
        <dbReference type="EMBL" id="RCG25440.1"/>
    </source>
</evidence>
<gene>
    <name evidence="10" type="ORF">DQ384_31775</name>
</gene>
<accession>A0A367F7A9</accession>
<dbReference type="InterPro" id="IPR003838">
    <property type="entry name" value="ABC3_permease_C"/>
</dbReference>
<evidence type="ECO:0000256" key="1">
    <source>
        <dbReference type="ARBA" id="ARBA00004651"/>
    </source>
</evidence>
<dbReference type="PANTHER" id="PTHR30572">
    <property type="entry name" value="MEMBRANE COMPONENT OF TRANSPORTER-RELATED"/>
    <property type="match status" value="1"/>
</dbReference>
<dbReference type="AlphaFoldDB" id="A0A367F7A9"/>
<protein>
    <submittedName>
        <fullName evidence="10">ABC transporter permease</fullName>
    </submittedName>
</protein>
<keyword evidence="4 7" id="KW-1133">Transmembrane helix</keyword>
<feature type="transmembrane region" description="Helical" evidence="7">
    <location>
        <begin position="341"/>
        <end position="364"/>
    </location>
</feature>
<feature type="domain" description="ABC3 transporter permease C-terminal" evidence="8">
    <location>
        <begin position="292"/>
        <end position="404"/>
    </location>
</feature>
<evidence type="ECO:0000256" key="3">
    <source>
        <dbReference type="ARBA" id="ARBA00022692"/>
    </source>
</evidence>
<keyword evidence="3 7" id="KW-0812">Transmembrane</keyword>
<organism evidence="10 11">
    <name type="scientific">Sphaerisporangium album</name>
    <dbReference type="NCBI Taxonomy" id="509200"/>
    <lineage>
        <taxon>Bacteria</taxon>
        <taxon>Bacillati</taxon>
        <taxon>Actinomycetota</taxon>
        <taxon>Actinomycetes</taxon>
        <taxon>Streptosporangiales</taxon>
        <taxon>Streptosporangiaceae</taxon>
        <taxon>Sphaerisporangium</taxon>
    </lineage>
</organism>
<dbReference type="GO" id="GO:0005886">
    <property type="term" value="C:plasma membrane"/>
    <property type="evidence" value="ECO:0007669"/>
    <property type="project" value="UniProtKB-SubCell"/>
</dbReference>
<dbReference type="Pfam" id="PF12704">
    <property type="entry name" value="MacB_PCD"/>
    <property type="match status" value="1"/>
</dbReference>
<reference evidence="10 11" key="1">
    <citation type="submission" date="2018-06" db="EMBL/GenBank/DDBJ databases">
        <title>Sphaerisporangium craniellae sp. nov., isolated from a marine sponge in the South China Sea.</title>
        <authorList>
            <person name="Li L."/>
        </authorList>
    </citation>
    <scope>NUCLEOTIDE SEQUENCE [LARGE SCALE GENOMIC DNA]</scope>
    <source>
        <strain evidence="10 11">CCTCC AA 208026</strain>
    </source>
</reference>
<feature type="transmembrane region" description="Helical" evidence="7">
    <location>
        <begin position="288"/>
        <end position="313"/>
    </location>
</feature>
<dbReference type="OrthoDB" id="9780560at2"/>
<keyword evidence="2" id="KW-1003">Cell membrane</keyword>